<dbReference type="EMBL" id="JAYKXN010000001">
    <property type="protein sequence ID" value="KAK7318162.1"/>
    <property type="molecule type" value="Genomic_DNA"/>
</dbReference>
<dbReference type="AlphaFoldDB" id="A0AAN9KIP7"/>
<keyword evidence="2" id="KW-1185">Reference proteome</keyword>
<sequence length="119" mass="13596">MKYTSNCGISFAKISNVICPTPLCTGKTEFMVEITKHGSASTQLEAVSRSQYTVGIVFSFPKKSETTTISFSLNQKLLLCFLLFWLRYELRFEPRTSCINRGTFDFRSFDSNLANEYLM</sequence>
<comment type="caution">
    <text evidence="1">The sequence shown here is derived from an EMBL/GenBank/DDBJ whole genome shotgun (WGS) entry which is preliminary data.</text>
</comment>
<protein>
    <submittedName>
        <fullName evidence="1">Uncharacterized protein</fullName>
    </submittedName>
</protein>
<evidence type="ECO:0000313" key="2">
    <source>
        <dbReference type="Proteomes" id="UP001359559"/>
    </source>
</evidence>
<accession>A0AAN9KIP7</accession>
<dbReference type="Proteomes" id="UP001359559">
    <property type="component" value="Unassembled WGS sequence"/>
</dbReference>
<gene>
    <name evidence="1" type="ORF">RJT34_02861</name>
</gene>
<evidence type="ECO:0000313" key="1">
    <source>
        <dbReference type="EMBL" id="KAK7318162.1"/>
    </source>
</evidence>
<organism evidence="1 2">
    <name type="scientific">Clitoria ternatea</name>
    <name type="common">Butterfly pea</name>
    <dbReference type="NCBI Taxonomy" id="43366"/>
    <lineage>
        <taxon>Eukaryota</taxon>
        <taxon>Viridiplantae</taxon>
        <taxon>Streptophyta</taxon>
        <taxon>Embryophyta</taxon>
        <taxon>Tracheophyta</taxon>
        <taxon>Spermatophyta</taxon>
        <taxon>Magnoliopsida</taxon>
        <taxon>eudicotyledons</taxon>
        <taxon>Gunneridae</taxon>
        <taxon>Pentapetalae</taxon>
        <taxon>rosids</taxon>
        <taxon>fabids</taxon>
        <taxon>Fabales</taxon>
        <taxon>Fabaceae</taxon>
        <taxon>Papilionoideae</taxon>
        <taxon>50 kb inversion clade</taxon>
        <taxon>NPAAA clade</taxon>
        <taxon>indigoferoid/millettioid clade</taxon>
        <taxon>Phaseoleae</taxon>
        <taxon>Clitoria</taxon>
    </lineage>
</organism>
<proteinExistence type="predicted"/>
<reference evidence="1 2" key="1">
    <citation type="submission" date="2024-01" db="EMBL/GenBank/DDBJ databases">
        <title>The genomes of 5 underutilized Papilionoideae crops provide insights into root nodulation and disease resistance.</title>
        <authorList>
            <person name="Yuan L."/>
        </authorList>
    </citation>
    <scope>NUCLEOTIDE SEQUENCE [LARGE SCALE GENOMIC DNA]</scope>
    <source>
        <strain evidence="1">LY-2023</strain>
        <tissue evidence="1">Leaf</tissue>
    </source>
</reference>
<name>A0AAN9KIP7_CLITE</name>